<feature type="compositionally biased region" description="Gly residues" evidence="1">
    <location>
        <begin position="124"/>
        <end position="136"/>
    </location>
</feature>
<gene>
    <name evidence="2" type="ORF">P7K49_015788</name>
</gene>
<feature type="compositionally biased region" description="Low complexity" evidence="1">
    <location>
        <begin position="40"/>
        <end position="50"/>
    </location>
</feature>
<organism evidence="2 3">
    <name type="scientific">Saguinus oedipus</name>
    <name type="common">Cotton-top tamarin</name>
    <name type="synonym">Oedipomidas oedipus</name>
    <dbReference type="NCBI Taxonomy" id="9490"/>
    <lineage>
        <taxon>Eukaryota</taxon>
        <taxon>Metazoa</taxon>
        <taxon>Chordata</taxon>
        <taxon>Craniata</taxon>
        <taxon>Vertebrata</taxon>
        <taxon>Euteleostomi</taxon>
        <taxon>Mammalia</taxon>
        <taxon>Eutheria</taxon>
        <taxon>Euarchontoglires</taxon>
        <taxon>Primates</taxon>
        <taxon>Haplorrhini</taxon>
        <taxon>Platyrrhini</taxon>
        <taxon>Cebidae</taxon>
        <taxon>Callitrichinae</taxon>
        <taxon>Saguinus</taxon>
    </lineage>
</organism>
<protein>
    <submittedName>
        <fullName evidence="2">Uncharacterized protein</fullName>
    </submittedName>
</protein>
<proteinExistence type="predicted"/>
<sequence>MFEKAQASRERTSRLLYASRPGLGWALSGGSPVCAPSSPPTDSAPARPTAGPYLRGSGSRAPPPGDPLRDREKGSGEEGVSEARIPPLATSLQVLPISGSPARAARPLAGIAPGVPDAQRVESAGGGGGGRAGVRGGETVEGLALPSLGEAERAT</sequence>
<name>A0ABQ9VA74_SAGOE</name>
<dbReference type="Proteomes" id="UP001266305">
    <property type="component" value="Unassembled WGS sequence"/>
</dbReference>
<accession>A0ABQ9VA74</accession>
<feature type="region of interest" description="Disordered" evidence="1">
    <location>
        <begin position="107"/>
        <end position="155"/>
    </location>
</feature>
<evidence type="ECO:0000313" key="3">
    <source>
        <dbReference type="Proteomes" id="UP001266305"/>
    </source>
</evidence>
<feature type="compositionally biased region" description="Basic and acidic residues" evidence="1">
    <location>
        <begin position="67"/>
        <end position="76"/>
    </location>
</feature>
<keyword evidence="3" id="KW-1185">Reference proteome</keyword>
<reference evidence="2 3" key="1">
    <citation type="submission" date="2023-05" db="EMBL/GenBank/DDBJ databases">
        <title>B98-5 Cell Line De Novo Hybrid Assembly: An Optical Mapping Approach.</title>
        <authorList>
            <person name="Kananen K."/>
            <person name="Auerbach J.A."/>
            <person name="Kautto E."/>
            <person name="Blachly J.S."/>
        </authorList>
    </citation>
    <scope>NUCLEOTIDE SEQUENCE [LARGE SCALE GENOMIC DNA]</scope>
    <source>
        <strain evidence="2">B95-8</strain>
        <tissue evidence="2">Cell line</tissue>
    </source>
</reference>
<dbReference type="EMBL" id="JASSZA010000007">
    <property type="protein sequence ID" value="KAK2106274.1"/>
    <property type="molecule type" value="Genomic_DNA"/>
</dbReference>
<feature type="region of interest" description="Disordered" evidence="1">
    <location>
        <begin position="27"/>
        <end position="93"/>
    </location>
</feature>
<evidence type="ECO:0000256" key="1">
    <source>
        <dbReference type="SAM" id="MobiDB-lite"/>
    </source>
</evidence>
<comment type="caution">
    <text evidence="2">The sequence shown here is derived from an EMBL/GenBank/DDBJ whole genome shotgun (WGS) entry which is preliminary data.</text>
</comment>
<evidence type="ECO:0000313" key="2">
    <source>
        <dbReference type="EMBL" id="KAK2106274.1"/>
    </source>
</evidence>